<dbReference type="EMBL" id="AFAR01000065">
    <property type="protein sequence ID" value="EGF28902.1"/>
    <property type="molecule type" value="Genomic_DNA"/>
</dbReference>
<dbReference type="InterPro" id="IPR013320">
    <property type="entry name" value="ConA-like_dom_sf"/>
</dbReference>
<organism evidence="2 3">
    <name type="scientific">Rhodopirellula baltica WH47</name>
    <dbReference type="NCBI Taxonomy" id="991778"/>
    <lineage>
        <taxon>Bacteria</taxon>
        <taxon>Pseudomonadati</taxon>
        <taxon>Planctomycetota</taxon>
        <taxon>Planctomycetia</taxon>
        <taxon>Pirellulales</taxon>
        <taxon>Pirellulaceae</taxon>
        <taxon>Rhodopirellula</taxon>
    </lineage>
</organism>
<feature type="compositionally biased region" description="Low complexity" evidence="1">
    <location>
        <begin position="81"/>
        <end position="91"/>
    </location>
</feature>
<dbReference type="Pfam" id="PF13385">
    <property type="entry name" value="Laminin_G_3"/>
    <property type="match status" value="1"/>
</dbReference>
<proteinExistence type="predicted"/>
<dbReference type="Gene3D" id="2.60.120.200">
    <property type="match status" value="1"/>
</dbReference>
<name>F2AN81_RHOBT</name>
<evidence type="ECO:0000256" key="1">
    <source>
        <dbReference type="SAM" id="MobiDB-lite"/>
    </source>
</evidence>
<protein>
    <recommendedName>
        <fullName evidence="4">LamG-like jellyroll fold domain-containing protein</fullName>
    </recommendedName>
</protein>
<dbReference type="AlphaFoldDB" id="F2AN81"/>
<sequence>MDMNPHDQRLDELRTLILKSQSEELSEAETVELNRLIHLPGGAEEAARLLDQLCAFTDVGSSNLLPLEEGQPETRQDSHHTAPTAFNTATFPEPPAERSKPVVASHSNRDRSRAESRSVGWTRAYWLVGLAASHLVIGSFAWSLARPAREVAPVATLVEKVKPPQIVSMTACVWGQGGNSVPTLGKPIHHGEVLNLVEGVAELKTGDGTPNEALVRIEGPASIFIREDGQLGLNHGTLTAKSLGFGSEQVSIITPIGLVSIDGQSSAGLVSLGDSHEVHLFSGRAFVRTLSTFGSSEVRLEEGDAVRLSTGTEMDSGVVLFEASMASFASARSNAFDPLSLDEKYVNAVLESSPDIYWRFEGLEGSYPQYVKNEGKLPDSHARVVGNPGWRQYRGNRVAELGLTDAASAFTADTLWPSAPLDNYTIEAWAKPQLYHHGEMICLVDPVERREGRHDQALLLETFAREWFYALKVLGPNRIRFNHRTPPSGVVLDGKNLVSEEQYQVRVWQHVVARKSGNELSLWIDGNLAAQQEDETPLPANMQILIGQLYPTKNYRPYVGQIDEVAFYDRALSKQEIRRHIRASGRLVDFD</sequence>
<evidence type="ECO:0000313" key="3">
    <source>
        <dbReference type="Proteomes" id="UP000006222"/>
    </source>
</evidence>
<gene>
    <name evidence="2" type="ORF">RBWH47_03294</name>
</gene>
<reference evidence="2 3" key="1">
    <citation type="journal article" date="2013" name="Mar. Genomics">
        <title>Expression of sulfatases in Rhodopirellula baltica and the diversity of sulfatases in the genus Rhodopirellula.</title>
        <authorList>
            <person name="Wegner C.E."/>
            <person name="Richter-Heitmann T."/>
            <person name="Klindworth A."/>
            <person name="Klockow C."/>
            <person name="Richter M."/>
            <person name="Achstetter T."/>
            <person name="Glockner F.O."/>
            <person name="Harder J."/>
        </authorList>
    </citation>
    <scope>NUCLEOTIDE SEQUENCE [LARGE SCALE GENOMIC DNA]</scope>
    <source>
        <strain evidence="2 3">WH47</strain>
    </source>
</reference>
<dbReference type="PATRIC" id="fig|991778.3.peg.1208"/>
<accession>F2AN81</accession>
<feature type="region of interest" description="Disordered" evidence="1">
    <location>
        <begin position="64"/>
        <end position="114"/>
    </location>
</feature>
<evidence type="ECO:0000313" key="2">
    <source>
        <dbReference type="EMBL" id="EGF28902.1"/>
    </source>
</evidence>
<dbReference type="Proteomes" id="UP000006222">
    <property type="component" value="Unassembled WGS sequence"/>
</dbReference>
<comment type="caution">
    <text evidence="2">The sequence shown here is derived from an EMBL/GenBank/DDBJ whole genome shotgun (WGS) entry which is preliminary data.</text>
</comment>
<dbReference type="SUPFAM" id="SSF49899">
    <property type="entry name" value="Concanavalin A-like lectins/glucanases"/>
    <property type="match status" value="1"/>
</dbReference>
<evidence type="ECO:0008006" key="4">
    <source>
        <dbReference type="Google" id="ProtNLM"/>
    </source>
</evidence>